<name>A0A2P4S6G4_BAMTH</name>
<protein>
    <recommendedName>
        <fullName evidence="5">Immunoglobulin-like beta-sandwich domain-containing protein</fullName>
    </recommendedName>
</protein>
<gene>
    <name evidence="6" type="ORF">CIB84_016572</name>
</gene>
<keyword evidence="7" id="KW-1185">Reference proteome</keyword>
<organism evidence="6 7">
    <name type="scientific">Bambusicola thoracicus</name>
    <name type="common">Chinese bamboo-partridge</name>
    <name type="synonym">Perdix thoracica</name>
    <dbReference type="NCBI Taxonomy" id="9083"/>
    <lineage>
        <taxon>Eukaryota</taxon>
        <taxon>Metazoa</taxon>
        <taxon>Chordata</taxon>
        <taxon>Craniata</taxon>
        <taxon>Vertebrata</taxon>
        <taxon>Euteleostomi</taxon>
        <taxon>Archelosauria</taxon>
        <taxon>Archosauria</taxon>
        <taxon>Dinosauria</taxon>
        <taxon>Saurischia</taxon>
        <taxon>Theropoda</taxon>
        <taxon>Coelurosauria</taxon>
        <taxon>Aves</taxon>
        <taxon>Neognathae</taxon>
        <taxon>Galloanserae</taxon>
        <taxon>Galliformes</taxon>
        <taxon>Phasianidae</taxon>
        <taxon>Perdicinae</taxon>
        <taxon>Bambusicola</taxon>
    </lineage>
</organism>
<evidence type="ECO:0000313" key="6">
    <source>
        <dbReference type="EMBL" id="POI19683.1"/>
    </source>
</evidence>
<dbReference type="PANTHER" id="PTHR11738:SF186">
    <property type="entry name" value="OSTEOCLAST-ASSOCIATED IMMUNOGLOBULIN-LIKE RECEPTOR"/>
    <property type="match status" value="1"/>
</dbReference>
<evidence type="ECO:0000256" key="3">
    <source>
        <dbReference type="ARBA" id="ARBA00023319"/>
    </source>
</evidence>
<dbReference type="FunFam" id="2.60.40.10:FF:000049">
    <property type="entry name" value="Leukocyte immunoglobulin-like receptor subfamily B member 1"/>
    <property type="match status" value="2"/>
</dbReference>
<dbReference type="AlphaFoldDB" id="A0A2P4S6G4"/>
<sequence length="238" mass="26276">DTVTLRCHLPRMASRIQLCQDQHLTPCMDEYEMQDVVDFYITTKREHAGTYRCQYQALKPLKTSEKSDPVELVVTDHSFTPPGISLSPGGLVRTGTNITIRCWKKDYGAAFLLHKDGCSAALQRQHPDDGGMATFTLFRVTPADNGTYRCSYLIKGYFPLLSSPLGDNVTLEVTPTPAHPGAPPRRPEAVQLQVPCSDSDCLTYVELQAAPPTARRPGPPADPQPPTIYADVRTRGPH</sequence>
<accession>A0A2P4S6G4</accession>
<dbReference type="InterPro" id="IPR050412">
    <property type="entry name" value="Ig-like_Receptors_ImmuneReg"/>
</dbReference>
<evidence type="ECO:0000313" key="7">
    <source>
        <dbReference type="Proteomes" id="UP000237246"/>
    </source>
</evidence>
<evidence type="ECO:0000259" key="5">
    <source>
        <dbReference type="Pfam" id="PF00047"/>
    </source>
</evidence>
<proteinExistence type="predicted"/>
<dbReference type="InterPro" id="IPR013151">
    <property type="entry name" value="Immunoglobulin_dom"/>
</dbReference>
<dbReference type="GO" id="GO:0002764">
    <property type="term" value="P:immune response-regulating signaling pathway"/>
    <property type="evidence" value="ECO:0007669"/>
    <property type="project" value="TreeGrafter"/>
</dbReference>
<evidence type="ECO:0000256" key="1">
    <source>
        <dbReference type="ARBA" id="ARBA00022729"/>
    </source>
</evidence>
<evidence type="ECO:0000256" key="4">
    <source>
        <dbReference type="SAM" id="MobiDB-lite"/>
    </source>
</evidence>
<dbReference type="Pfam" id="PF00047">
    <property type="entry name" value="ig"/>
    <property type="match status" value="1"/>
</dbReference>
<dbReference type="PANTHER" id="PTHR11738">
    <property type="entry name" value="MHC CLASS I NK CELL RECEPTOR"/>
    <property type="match status" value="1"/>
</dbReference>
<feature type="compositionally biased region" description="Pro residues" evidence="4">
    <location>
        <begin position="217"/>
        <end position="226"/>
    </location>
</feature>
<dbReference type="SUPFAM" id="SSF48726">
    <property type="entry name" value="Immunoglobulin"/>
    <property type="match status" value="2"/>
</dbReference>
<feature type="domain" description="Immunoglobulin-like beta-sandwich" evidence="5">
    <location>
        <begin position="90"/>
        <end position="152"/>
    </location>
</feature>
<keyword evidence="2" id="KW-1015">Disulfide bond</keyword>
<dbReference type="InterPro" id="IPR036179">
    <property type="entry name" value="Ig-like_dom_sf"/>
</dbReference>
<comment type="caution">
    <text evidence="6">The sequence shown here is derived from an EMBL/GenBank/DDBJ whole genome shotgun (WGS) entry which is preliminary data.</text>
</comment>
<feature type="non-terminal residue" evidence="6">
    <location>
        <position position="1"/>
    </location>
</feature>
<dbReference type="Gene3D" id="2.60.40.10">
    <property type="entry name" value="Immunoglobulins"/>
    <property type="match status" value="2"/>
</dbReference>
<evidence type="ECO:0000256" key="2">
    <source>
        <dbReference type="ARBA" id="ARBA00023157"/>
    </source>
</evidence>
<dbReference type="InterPro" id="IPR013783">
    <property type="entry name" value="Ig-like_fold"/>
</dbReference>
<keyword evidence="1" id="KW-0732">Signal</keyword>
<reference evidence="6 7" key="1">
    <citation type="submission" date="2018-01" db="EMBL/GenBank/DDBJ databases">
        <title>Comparison of the Chinese Bamboo Partridge and Red Junglefowl genome sequences highlights the importance of demography in genome evolution.</title>
        <authorList>
            <person name="Tiley G.P."/>
            <person name="Kimball R.T."/>
            <person name="Braun E.L."/>
            <person name="Burleigh J.G."/>
        </authorList>
    </citation>
    <scope>NUCLEOTIDE SEQUENCE [LARGE SCALE GENOMIC DNA]</scope>
    <source>
        <strain evidence="6">RTK389</strain>
        <tissue evidence="6">Blood</tissue>
    </source>
</reference>
<feature type="region of interest" description="Disordered" evidence="4">
    <location>
        <begin position="208"/>
        <end position="238"/>
    </location>
</feature>
<dbReference type="OrthoDB" id="9120428at2759"/>
<dbReference type="EMBL" id="PPHD01096447">
    <property type="protein sequence ID" value="POI19683.1"/>
    <property type="molecule type" value="Genomic_DNA"/>
</dbReference>
<keyword evidence="3" id="KW-0393">Immunoglobulin domain</keyword>
<dbReference type="Proteomes" id="UP000237246">
    <property type="component" value="Unassembled WGS sequence"/>
</dbReference>